<dbReference type="GO" id="GO:0031591">
    <property type="term" value="P:wybutosine biosynthetic process"/>
    <property type="evidence" value="ECO:0007669"/>
    <property type="project" value="TreeGrafter"/>
</dbReference>
<dbReference type="AlphaFoldDB" id="B5VRC0"/>
<dbReference type="EC" id="2.1.1.290" evidence="5"/>
<evidence type="ECO:0000313" key="15">
    <source>
        <dbReference type="Proteomes" id="UP000008988"/>
    </source>
</evidence>
<dbReference type="UniPathway" id="UPA00375"/>
<accession>B5VRC0</accession>
<dbReference type="InterPro" id="IPR011043">
    <property type="entry name" value="Gal_Oxase/kelch_b-propeller"/>
</dbReference>
<dbReference type="EMBL" id="ABSV01002077">
    <property type="protein sequence ID" value="EDZ69515.1"/>
    <property type="molecule type" value="Genomic_DNA"/>
</dbReference>
<name>B5VRC0_YEAS6</name>
<keyword evidence="7" id="KW-0489">Methyltransferase</keyword>
<evidence type="ECO:0000256" key="6">
    <source>
        <dbReference type="ARBA" id="ARBA00018045"/>
    </source>
</evidence>
<evidence type="ECO:0000256" key="8">
    <source>
        <dbReference type="ARBA" id="ARBA00022679"/>
    </source>
</evidence>
<comment type="similarity">
    <text evidence="3">Belongs to the methyltransferase superfamily. LCMT family.</text>
</comment>
<reference evidence="14 15" key="1">
    <citation type="journal article" date="2008" name="FEMS Yeast Res.">
        <title>Comparative genome analysis of a Saccharomyces cerevisiae wine strain.</title>
        <authorList>
            <person name="Borneman A.R."/>
            <person name="Forgan A.H."/>
            <person name="Pretorius I.S."/>
            <person name="Chambers P.J."/>
        </authorList>
    </citation>
    <scope>NUCLEOTIDE SEQUENCE [LARGE SCALE GENOMIC DNA]</scope>
    <source>
        <strain evidence="14 15">AWRI1631</strain>
    </source>
</reference>
<dbReference type="PANTHER" id="PTHR46529">
    <property type="entry name" value="TRNA WYBUTOSINE-SYNTHESIZING PROTEIN 4"/>
    <property type="match status" value="1"/>
</dbReference>
<evidence type="ECO:0000313" key="14">
    <source>
        <dbReference type="EMBL" id="EDZ69515.1"/>
    </source>
</evidence>
<keyword evidence="8" id="KW-0808">Transferase</keyword>
<evidence type="ECO:0000256" key="13">
    <source>
        <dbReference type="ARBA" id="ARBA00049250"/>
    </source>
</evidence>
<evidence type="ECO:0000256" key="5">
    <source>
        <dbReference type="ARBA" id="ARBA00012779"/>
    </source>
</evidence>
<evidence type="ECO:0000256" key="1">
    <source>
        <dbReference type="ARBA" id="ARBA00001806"/>
    </source>
</evidence>
<dbReference type="InterPro" id="IPR029063">
    <property type="entry name" value="SAM-dependent_MTases_sf"/>
</dbReference>
<dbReference type="FunFam" id="3.40.50.150:FF:000487">
    <property type="entry name" value="tRNA wybutosine-synthesizing protein 4"/>
    <property type="match status" value="1"/>
</dbReference>
<evidence type="ECO:0000256" key="2">
    <source>
        <dbReference type="ARBA" id="ARBA00004797"/>
    </source>
</evidence>
<dbReference type="PANTHER" id="PTHR46529:SF1">
    <property type="entry name" value="TRNA WYBUTOSINE-SYNTHESIZING PROTEIN 4"/>
    <property type="match status" value="1"/>
</dbReference>
<keyword evidence="9" id="KW-0949">S-adenosyl-L-methionine</keyword>
<dbReference type="Pfam" id="PF13418">
    <property type="entry name" value="Beta-prop_TYW4"/>
    <property type="match status" value="1"/>
</dbReference>
<dbReference type="GO" id="GO:0030488">
    <property type="term" value="P:tRNA methylation"/>
    <property type="evidence" value="ECO:0007669"/>
    <property type="project" value="TreeGrafter"/>
</dbReference>
<dbReference type="SMART" id="SM00612">
    <property type="entry name" value="Kelch"/>
    <property type="match status" value="1"/>
</dbReference>
<evidence type="ECO:0000256" key="7">
    <source>
        <dbReference type="ARBA" id="ARBA00022603"/>
    </source>
</evidence>
<comment type="catalytic activity">
    <reaction evidence="13">
        <text>7-[(3S)-(3-amino-3-methoxycarbonyl)propyl]wyosine(37) in tRNA(Phe) + S-adenosyl-L-methionine + CO2 = wybutosine(37) in tRNA(Phe) + S-adenosyl-L-homocysteine + 2 H(+)</text>
        <dbReference type="Rhea" id="RHEA:37119"/>
        <dbReference type="Rhea" id="RHEA-COMP:11844"/>
        <dbReference type="Rhea" id="RHEA-COMP:11847"/>
        <dbReference type="ChEBI" id="CHEBI:15378"/>
        <dbReference type="ChEBI" id="CHEBI:16526"/>
        <dbReference type="ChEBI" id="CHEBI:57856"/>
        <dbReference type="ChEBI" id="CHEBI:59789"/>
        <dbReference type="ChEBI" id="CHEBI:73544"/>
        <dbReference type="ChEBI" id="CHEBI:74275"/>
        <dbReference type="EC" id="2.3.1.231"/>
    </reaction>
</comment>
<dbReference type="OrthoDB" id="47172at2759"/>
<keyword evidence="10" id="KW-0819">tRNA processing</keyword>
<evidence type="ECO:0000256" key="10">
    <source>
        <dbReference type="ARBA" id="ARBA00022694"/>
    </source>
</evidence>
<dbReference type="EC" id="2.3.1.231" evidence="4"/>
<evidence type="ECO:0000256" key="11">
    <source>
        <dbReference type="ARBA" id="ARBA00029750"/>
    </source>
</evidence>
<dbReference type="SUPFAM" id="SSF53335">
    <property type="entry name" value="S-adenosyl-L-methionine-dependent methyltransferases"/>
    <property type="match status" value="1"/>
</dbReference>
<organism evidence="14 15">
    <name type="scientific">Saccharomyces cerevisiae (strain AWRI1631)</name>
    <name type="common">Baker's yeast</name>
    <dbReference type="NCBI Taxonomy" id="545124"/>
    <lineage>
        <taxon>Eukaryota</taxon>
        <taxon>Fungi</taxon>
        <taxon>Dikarya</taxon>
        <taxon>Ascomycota</taxon>
        <taxon>Saccharomycotina</taxon>
        <taxon>Saccharomycetes</taxon>
        <taxon>Saccharomycetales</taxon>
        <taxon>Saccharomycetaceae</taxon>
        <taxon>Saccharomyces</taxon>
    </lineage>
</organism>
<dbReference type="InterPro" id="IPR006652">
    <property type="entry name" value="Kelch_1"/>
</dbReference>
<proteinExistence type="inferred from homology"/>
<evidence type="ECO:0000256" key="12">
    <source>
        <dbReference type="ARBA" id="ARBA00030847"/>
    </source>
</evidence>
<protein>
    <recommendedName>
        <fullName evidence="6">tRNA wybutosine-synthesizing protein 4</fullName>
        <ecNumber evidence="5">2.1.1.290</ecNumber>
        <ecNumber evidence="4">2.3.1.231</ecNumber>
    </recommendedName>
    <alternativeName>
        <fullName evidence="12">tRNA(Phe) (7-(3-amino-3-(methoxycarbonyl)propyl)wyosine(37)-N)-methoxycarbonyltransferase</fullName>
    </alternativeName>
    <alternativeName>
        <fullName evidence="11">tRNA(Phe) (7-(3-amino-3-carboxypropyl)wyosine(37)-O)-methyltransferase</fullName>
    </alternativeName>
</protein>
<dbReference type="Proteomes" id="UP000008988">
    <property type="component" value="Unassembled WGS sequence"/>
</dbReference>
<dbReference type="InterPro" id="IPR007213">
    <property type="entry name" value="Ppm1/Ppm2/Tcmp"/>
</dbReference>
<comment type="catalytic activity">
    <reaction evidence="1">
        <text>7-[(3S)-3-amino-3-carboxypropyl]wyosine(37) in tRNA(Phe) + S-adenosyl-L-methionine = 7-[(3S)-(3-amino-3-methoxycarbonyl)propyl]wyosine(37) in tRNA(Phe) + S-adenosyl-L-homocysteine</text>
        <dbReference type="Rhea" id="RHEA:36903"/>
        <dbReference type="Rhea" id="RHEA-COMP:10379"/>
        <dbReference type="Rhea" id="RHEA-COMP:11844"/>
        <dbReference type="ChEBI" id="CHEBI:57856"/>
        <dbReference type="ChEBI" id="CHEBI:59789"/>
        <dbReference type="ChEBI" id="CHEBI:73543"/>
        <dbReference type="ChEBI" id="CHEBI:74275"/>
        <dbReference type="EC" id="2.1.1.290"/>
    </reaction>
</comment>
<evidence type="ECO:0000256" key="4">
    <source>
        <dbReference type="ARBA" id="ARBA00012155"/>
    </source>
</evidence>
<evidence type="ECO:0000256" key="3">
    <source>
        <dbReference type="ARBA" id="ARBA00010703"/>
    </source>
</evidence>
<sequence>MSFEKAKEKKVSSHLISSHLTYGHKISTNIVHISNMMKNLTTIKQTNKNVKQERRKKYADLAIQGTNNSSIASKRSVELLYLPKLTSANNFQMDKNNKLLEYFKFFVPKKIKRSPCINRGYWLRLFAIRSRLNSIIEQTPQDKKIVVVNLGCGYDPLPFQLLDTNNIQSQQYHDRVSFIDIDYSDLLKIKIELIKTIPELSKIIGLSEDKDYVDGSNVDFLTSPKYLARPCDLNDSKMFSTLLNECQLYDPNVVKVFVAEVSLAYMKPERSDSIIEATSKMENSHFIILEQLIPKGPFEPFSKQMLAHFKRNDSPLQSVLKYNTIESQVQRFNKLGFAYVNVGDMFQLWESADEATKKELLKVEPFDELEEFHLFCHHYVLCHATNYKEFAFTQGFLFDRSISEINLTVDEDYQLLECECPINRKFGDADVAGNDVFYMGGSNPYRVNEILQLSIHHDKIDMKNIEVSSSEVPVARMCHTFTTISKNNQLLLIGGRKAPHQGLSDNWIFDMETREWSMIKSLSHTRFRHSACSLPDGNVLILGGVTEGPVMLLYNVTEEIFKDVTPKDEFFQNSPVSAGLEFDPVSKQGIILGGGFMDQTTVSDKVIIFKYDAENATEPITVIKKLQHPLFQRYGSQIKHITPRKLLIVGGTSPSGLFDRTNSIISLDPLSEMLTSIPISRRIWEDHSLMLAGFSLVSTSMGTIHIIGGGATCYGFGSVTNVGLKLIAIAK</sequence>
<evidence type="ECO:0000256" key="9">
    <source>
        <dbReference type="ARBA" id="ARBA00022691"/>
    </source>
</evidence>
<comment type="pathway">
    <text evidence="2">tRNA modification; wybutosine-tRNA(Phe) biosynthesis.</text>
</comment>
<dbReference type="Gene3D" id="2.120.10.80">
    <property type="entry name" value="Kelch-type beta propeller"/>
    <property type="match status" value="1"/>
</dbReference>
<dbReference type="Pfam" id="PF04072">
    <property type="entry name" value="LCM"/>
    <property type="match status" value="1"/>
</dbReference>
<comment type="caution">
    <text evidence="14">The sequence shown here is derived from an EMBL/GenBank/DDBJ whole genome shotgun (WGS) entry which is preliminary data.</text>
</comment>
<dbReference type="GO" id="GO:0008175">
    <property type="term" value="F:tRNA methyltransferase activity"/>
    <property type="evidence" value="ECO:0007669"/>
    <property type="project" value="TreeGrafter"/>
</dbReference>
<gene>
    <name evidence="14" type="ORF">AWRI1631_150220</name>
</gene>
<dbReference type="InterPro" id="IPR015915">
    <property type="entry name" value="Kelch-typ_b-propeller"/>
</dbReference>
<dbReference type="SUPFAM" id="SSF50965">
    <property type="entry name" value="Galactose oxidase, central domain"/>
    <property type="match status" value="1"/>
</dbReference>
<dbReference type="Gene3D" id="3.40.50.150">
    <property type="entry name" value="Vaccinia Virus protein VP39"/>
    <property type="match status" value="1"/>
</dbReference>